<sequence>MSPLRSFAAPRRAYPVAPVPRITRKIGWEPPKHSAESGLTKALAPTPASLYCHPPVKNPRAEAPDARLEQVTVFRFKYASEGLGYLLRSAVHSILSVISLPVGQRIQQHSPNVEFLCGANLAQRKQDLIQLVARNDEGWMKKIFHKSVTDDRNAHRKSHPLRCRRIGCWDRKAILDGPVAPDGVPQAHVVQRSLANIAAEKVFRHAMNFRKSSIKTCFTETIA</sequence>
<organism evidence="1 2">
    <name type="scientific">Hirsutella minnesotensis 3608</name>
    <dbReference type="NCBI Taxonomy" id="1043627"/>
    <lineage>
        <taxon>Eukaryota</taxon>
        <taxon>Fungi</taxon>
        <taxon>Dikarya</taxon>
        <taxon>Ascomycota</taxon>
        <taxon>Pezizomycotina</taxon>
        <taxon>Sordariomycetes</taxon>
        <taxon>Hypocreomycetidae</taxon>
        <taxon>Hypocreales</taxon>
        <taxon>Ophiocordycipitaceae</taxon>
        <taxon>Hirsutella</taxon>
    </lineage>
</organism>
<dbReference type="EMBL" id="KQ030678">
    <property type="protein sequence ID" value="KJZ69794.1"/>
    <property type="molecule type" value="Genomic_DNA"/>
</dbReference>
<dbReference type="AlphaFoldDB" id="A0A0F8A1W8"/>
<accession>A0A0F8A1W8</accession>
<reference evidence="1 2" key="1">
    <citation type="journal article" date="2014" name="Genome Biol. Evol.">
        <title>Comparative genomics and transcriptomics analyses reveal divergent lifestyle features of nematode endoparasitic fungus Hirsutella minnesotensis.</title>
        <authorList>
            <person name="Lai Y."/>
            <person name="Liu K."/>
            <person name="Zhang X."/>
            <person name="Zhang X."/>
            <person name="Li K."/>
            <person name="Wang N."/>
            <person name="Shu C."/>
            <person name="Wu Y."/>
            <person name="Wang C."/>
            <person name="Bushley K.E."/>
            <person name="Xiang M."/>
            <person name="Liu X."/>
        </authorList>
    </citation>
    <scope>NUCLEOTIDE SEQUENCE [LARGE SCALE GENOMIC DNA]</scope>
    <source>
        <strain evidence="1 2">3608</strain>
    </source>
</reference>
<evidence type="ECO:0000313" key="2">
    <source>
        <dbReference type="Proteomes" id="UP000054481"/>
    </source>
</evidence>
<keyword evidence="2" id="KW-1185">Reference proteome</keyword>
<evidence type="ECO:0000313" key="1">
    <source>
        <dbReference type="EMBL" id="KJZ69794.1"/>
    </source>
</evidence>
<proteinExistence type="predicted"/>
<name>A0A0F8A1W8_9HYPO</name>
<protein>
    <submittedName>
        <fullName evidence="1">Uncharacterized protein</fullName>
    </submittedName>
</protein>
<dbReference type="Proteomes" id="UP000054481">
    <property type="component" value="Unassembled WGS sequence"/>
</dbReference>
<gene>
    <name evidence="1" type="ORF">HIM_10812</name>
</gene>